<reference evidence="7 9" key="2">
    <citation type="submission" date="2018-11" db="EMBL/GenBank/DDBJ databases">
        <authorList>
            <consortium name="Pathogen Informatics"/>
        </authorList>
    </citation>
    <scope>NUCLEOTIDE SEQUENCE [LARGE SCALE GENOMIC DNA]</scope>
</reference>
<dbReference type="AlphaFoldDB" id="A0A0R3SBP2"/>
<sequence length="353" mass="42128">IRPTSHRFVHVLRFAFEEWRCFLITFLILLCVISISWCFNLLRFYKHDDICQPVHYSLASMILLLLYLIYLFECFNCKTRLDLFSATEVNQIMPRIEAAVREDPKLWWLCFAYHYVKRRRRRCHCRPRYTEEVRFSTILENGEAAVLNSEPHDRVITSAKQHFINESAALKCVWRDKSPQIEWNHNVAVRITFVKEFIFADEATRDQYEIHKRNFMKIQESSDDFMEIKEGFQLYNEAEIQPSVLVLQQRSPLFTQAIFIVATVLLLSWPYRLLVYSRTAKLNYPFRKVLRILPTKSHRCGYKYHPRASNSNEWRNNEAFIMENPLADRDDSLLPSDSDDELLSLDIRYNSSE</sequence>
<keyword evidence="3 6" id="KW-0812">Transmembrane</keyword>
<comment type="subcellular location">
    <subcellularLocation>
        <location evidence="1">Membrane</location>
        <topology evidence="1">Multi-pass membrane protein</topology>
    </subcellularLocation>
</comment>
<gene>
    <name evidence="7" type="ORF">HDID_LOCUS1917</name>
    <name evidence="8" type="ORF">WMSIL1_LOCUS669</name>
</gene>
<dbReference type="GO" id="GO:0016020">
    <property type="term" value="C:membrane"/>
    <property type="evidence" value="ECO:0007669"/>
    <property type="project" value="UniProtKB-SubCell"/>
</dbReference>
<evidence type="ECO:0000313" key="7">
    <source>
        <dbReference type="EMBL" id="VDL19378.1"/>
    </source>
</evidence>
<reference evidence="8 10" key="3">
    <citation type="submission" date="2019-07" db="EMBL/GenBank/DDBJ databases">
        <authorList>
            <person name="Jastrzebski P J."/>
            <person name="Paukszto L."/>
            <person name="Jastrzebski P J."/>
        </authorList>
    </citation>
    <scope>NUCLEOTIDE SEQUENCE [LARGE SCALE GENOMIC DNA]</scope>
    <source>
        <strain evidence="8 10">WMS-il1</strain>
    </source>
</reference>
<feature type="transmembrane region" description="Helical" evidence="6">
    <location>
        <begin position="21"/>
        <end position="42"/>
    </location>
</feature>
<reference evidence="11" key="1">
    <citation type="submission" date="2017-02" db="UniProtKB">
        <authorList>
            <consortium name="WormBaseParasite"/>
        </authorList>
    </citation>
    <scope>IDENTIFICATION</scope>
</reference>
<organism evidence="11">
    <name type="scientific">Hymenolepis diminuta</name>
    <name type="common">Rat tapeworm</name>
    <dbReference type="NCBI Taxonomy" id="6216"/>
    <lineage>
        <taxon>Eukaryota</taxon>
        <taxon>Metazoa</taxon>
        <taxon>Spiralia</taxon>
        <taxon>Lophotrochozoa</taxon>
        <taxon>Platyhelminthes</taxon>
        <taxon>Cestoda</taxon>
        <taxon>Eucestoda</taxon>
        <taxon>Cyclophyllidea</taxon>
        <taxon>Hymenolepididae</taxon>
        <taxon>Hymenolepis</taxon>
    </lineage>
</organism>
<dbReference type="PANTHER" id="PTHR31893">
    <property type="entry name" value="TRANSMEMBRANE PROTEIN 151 HOMOLOG"/>
    <property type="match status" value="1"/>
</dbReference>
<dbReference type="Pfam" id="PF14857">
    <property type="entry name" value="TMEM151"/>
    <property type="match status" value="1"/>
</dbReference>
<accession>A0A0R3SBP2</accession>
<evidence type="ECO:0000313" key="11">
    <source>
        <dbReference type="WBParaSite" id="HDID_0000191601-mRNA-1"/>
    </source>
</evidence>
<evidence type="ECO:0000256" key="4">
    <source>
        <dbReference type="ARBA" id="ARBA00022989"/>
    </source>
</evidence>
<dbReference type="PANTHER" id="PTHR31893:SF5">
    <property type="entry name" value="TRANSMEMBRANE PROTEIN 151 HOMOLOG"/>
    <property type="match status" value="1"/>
</dbReference>
<evidence type="ECO:0000256" key="3">
    <source>
        <dbReference type="ARBA" id="ARBA00022692"/>
    </source>
</evidence>
<dbReference type="WBParaSite" id="HDID_0000191601-mRNA-1">
    <property type="protein sequence ID" value="HDID_0000191601-mRNA-1"/>
    <property type="gene ID" value="HDID_0000191601"/>
</dbReference>
<evidence type="ECO:0000256" key="2">
    <source>
        <dbReference type="ARBA" id="ARBA00009583"/>
    </source>
</evidence>
<dbReference type="OrthoDB" id="190434at2759"/>
<protein>
    <submittedName>
        <fullName evidence="11">Transmembrane protein 151B</fullName>
    </submittedName>
</protein>
<evidence type="ECO:0000256" key="5">
    <source>
        <dbReference type="ARBA" id="ARBA00023136"/>
    </source>
</evidence>
<proteinExistence type="inferred from homology"/>
<evidence type="ECO:0000313" key="9">
    <source>
        <dbReference type="Proteomes" id="UP000274504"/>
    </source>
</evidence>
<keyword evidence="5 6" id="KW-0472">Membrane</keyword>
<dbReference type="Proteomes" id="UP000274504">
    <property type="component" value="Unassembled WGS sequence"/>
</dbReference>
<evidence type="ECO:0000256" key="1">
    <source>
        <dbReference type="ARBA" id="ARBA00004141"/>
    </source>
</evidence>
<keyword evidence="4 6" id="KW-1133">Transmembrane helix</keyword>
<comment type="similarity">
    <text evidence="2">Belongs to the TMEM151 family.</text>
</comment>
<dbReference type="EMBL" id="UYSG01000409">
    <property type="protein sequence ID" value="VDL19378.1"/>
    <property type="molecule type" value="Genomic_DNA"/>
</dbReference>
<dbReference type="Proteomes" id="UP000321570">
    <property type="component" value="Unassembled WGS sequence"/>
</dbReference>
<dbReference type="InterPro" id="IPR026767">
    <property type="entry name" value="Tmem151"/>
</dbReference>
<evidence type="ECO:0000313" key="10">
    <source>
        <dbReference type="Proteomes" id="UP000321570"/>
    </source>
</evidence>
<evidence type="ECO:0000313" key="8">
    <source>
        <dbReference type="EMBL" id="VUZ39379.1"/>
    </source>
</evidence>
<dbReference type="EMBL" id="CABIJS010000013">
    <property type="protein sequence ID" value="VUZ39379.1"/>
    <property type="molecule type" value="Genomic_DNA"/>
</dbReference>
<feature type="transmembrane region" description="Helical" evidence="6">
    <location>
        <begin position="54"/>
        <end position="72"/>
    </location>
</feature>
<feature type="transmembrane region" description="Helical" evidence="6">
    <location>
        <begin position="253"/>
        <end position="271"/>
    </location>
</feature>
<evidence type="ECO:0000256" key="6">
    <source>
        <dbReference type="SAM" id="Phobius"/>
    </source>
</evidence>
<keyword evidence="10" id="KW-1185">Reference proteome</keyword>
<name>A0A0R3SBP2_HYMDI</name>